<dbReference type="AlphaFoldDB" id="A0A426YEI9"/>
<reference evidence="2 3" key="1">
    <citation type="journal article" date="2014" name="Agronomy (Basel)">
        <title>A Draft Genome Sequence for Ensete ventricosum, the Drought-Tolerant Tree Against Hunger.</title>
        <authorList>
            <person name="Harrison J."/>
            <person name="Moore K.A."/>
            <person name="Paszkiewicz K."/>
            <person name="Jones T."/>
            <person name="Grant M."/>
            <person name="Ambacheew D."/>
            <person name="Muzemil S."/>
            <person name="Studholme D.J."/>
        </authorList>
    </citation>
    <scope>NUCLEOTIDE SEQUENCE [LARGE SCALE GENOMIC DNA]</scope>
</reference>
<evidence type="ECO:0000313" key="2">
    <source>
        <dbReference type="EMBL" id="RRT50151.1"/>
    </source>
</evidence>
<comment type="caution">
    <text evidence="2">The sequence shown here is derived from an EMBL/GenBank/DDBJ whole genome shotgun (WGS) entry which is preliminary data.</text>
</comment>
<dbReference type="Proteomes" id="UP000287651">
    <property type="component" value="Unassembled WGS sequence"/>
</dbReference>
<sequence length="157" mass="17075">MEIRVESAEAVPPRAPSLSSRMIRFFVAMHEINERRAGWQVRRGQPRADNHRHGGRGPLPSVGALLRPTSDGPSLADEAPRVVLEAPASPVLFRLPRLVVHRVRVGEVSQPVSSFHVFALGHIIMFGKGPLLSLSFTPREGGFFEGEGKGPSSMGLV</sequence>
<evidence type="ECO:0000313" key="3">
    <source>
        <dbReference type="Proteomes" id="UP000287651"/>
    </source>
</evidence>
<proteinExistence type="predicted"/>
<evidence type="ECO:0000256" key="1">
    <source>
        <dbReference type="SAM" id="MobiDB-lite"/>
    </source>
</evidence>
<feature type="region of interest" description="Disordered" evidence="1">
    <location>
        <begin position="39"/>
        <end position="73"/>
    </location>
</feature>
<accession>A0A426YEI9</accession>
<name>A0A426YEI9_ENSVE</name>
<gene>
    <name evidence="2" type="ORF">B296_00050504</name>
</gene>
<protein>
    <submittedName>
        <fullName evidence="2">Uncharacterized protein</fullName>
    </submittedName>
</protein>
<dbReference type="EMBL" id="AMZH03012926">
    <property type="protein sequence ID" value="RRT50151.1"/>
    <property type="molecule type" value="Genomic_DNA"/>
</dbReference>
<organism evidence="2 3">
    <name type="scientific">Ensete ventricosum</name>
    <name type="common">Abyssinian banana</name>
    <name type="synonym">Musa ensete</name>
    <dbReference type="NCBI Taxonomy" id="4639"/>
    <lineage>
        <taxon>Eukaryota</taxon>
        <taxon>Viridiplantae</taxon>
        <taxon>Streptophyta</taxon>
        <taxon>Embryophyta</taxon>
        <taxon>Tracheophyta</taxon>
        <taxon>Spermatophyta</taxon>
        <taxon>Magnoliopsida</taxon>
        <taxon>Liliopsida</taxon>
        <taxon>Zingiberales</taxon>
        <taxon>Musaceae</taxon>
        <taxon>Ensete</taxon>
    </lineage>
</organism>